<evidence type="ECO:0000256" key="3">
    <source>
        <dbReference type="ARBA" id="ARBA00023015"/>
    </source>
</evidence>
<accession>A0ABR3IXW1</accession>
<name>A0ABR3IXW1_9AGAR</name>
<dbReference type="InterPro" id="IPR045127">
    <property type="entry name" value="TAF11-like"/>
</dbReference>
<proteinExistence type="inferred from homology"/>
<evidence type="ECO:0000256" key="6">
    <source>
        <dbReference type="SAM" id="MobiDB-lite"/>
    </source>
</evidence>
<protein>
    <recommendedName>
        <fullName evidence="7">TAFII28-like protein domain-containing protein</fullName>
    </recommendedName>
</protein>
<evidence type="ECO:0000259" key="7">
    <source>
        <dbReference type="Pfam" id="PF04719"/>
    </source>
</evidence>
<dbReference type="Proteomes" id="UP001556367">
    <property type="component" value="Unassembled WGS sequence"/>
</dbReference>
<evidence type="ECO:0000256" key="5">
    <source>
        <dbReference type="ARBA" id="ARBA00023242"/>
    </source>
</evidence>
<feature type="compositionally biased region" description="Low complexity" evidence="6">
    <location>
        <begin position="13"/>
        <end position="24"/>
    </location>
</feature>
<dbReference type="CDD" id="cd08048">
    <property type="entry name" value="HFD_TAF11"/>
    <property type="match status" value="1"/>
</dbReference>
<keyword evidence="5" id="KW-0539">Nucleus</keyword>
<dbReference type="PANTHER" id="PTHR13218:SF8">
    <property type="entry name" value="TRANSCRIPTION INITIATION FACTOR TFIID SUBUNIT 11"/>
    <property type="match status" value="1"/>
</dbReference>
<comment type="subcellular location">
    <subcellularLocation>
        <location evidence="1">Nucleus</location>
    </subcellularLocation>
</comment>
<keyword evidence="3" id="KW-0805">Transcription regulation</keyword>
<dbReference type="Pfam" id="PF04719">
    <property type="entry name" value="TAFII28"/>
    <property type="match status" value="1"/>
</dbReference>
<dbReference type="InterPro" id="IPR006809">
    <property type="entry name" value="TAFII28_dom"/>
</dbReference>
<organism evidence="8 9">
    <name type="scientific">Hohenbuehelia grisea</name>
    <dbReference type="NCBI Taxonomy" id="104357"/>
    <lineage>
        <taxon>Eukaryota</taxon>
        <taxon>Fungi</taxon>
        <taxon>Dikarya</taxon>
        <taxon>Basidiomycota</taxon>
        <taxon>Agaricomycotina</taxon>
        <taxon>Agaricomycetes</taxon>
        <taxon>Agaricomycetidae</taxon>
        <taxon>Agaricales</taxon>
        <taxon>Pleurotineae</taxon>
        <taxon>Pleurotaceae</taxon>
        <taxon>Hohenbuehelia</taxon>
    </lineage>
</organism>
<evidence type="ECO:0000256" key="2">
    <source>
        <dbReference type="ARBA" id="ARBA00009788"/>
    </source>
</evidence>
<evidence type="ECO:0000313" key="8">
    <source>
        <dbReference type="EMBL" id="KAL0948215.1"/>
    </source>
</evidence>
<feature type="compositionally biased region" description="Low complexity" evidence="6">
    <location>
        <begin position="160"/>
        <end position="176"/>
    </location>
</feature>
<comment type="caution">
    <text evidence="8">The sequence shown here is derived from an EMBL/GenBank/DDBJ whole genome shotgun (WGS) entry which is preliminary data.</text>
</comment>
<dbReference type="SUPFAM" id="SSF47113">
    <property type="entry name" value="Histone-fold"/>
    <property type="match status" value="1"/>
</dbReference>
<dbReference type="InterPro" id="IPR009072">
    <property type="entry name" value="Histone-fold"/>
</dbReference>
<reference evidence="9" key="1">
    <citation type="submission" date="2024-06" db="EMBL/GenBank/DDBJ databases">
        <title>Multi-omics analyses provide insights into the biosynthesis of the anticancer antibiotic pleurotin in Hohenbuehelia grisea.</title>
        <authorList>
            <person name="Weaver J.A."/>
            <person name="Alberti F."/>
        </authorList>
    </citation>
    <scope>NUCLEOTIDE SEQUENCE [LARGE SCALE GENOMIC DNA]</scope>
    <source>
        <strain evidence="9">T-177</strain>
    </source>
</reference>
<gene>
    <name evidence="8" type="ORF">HGRIS_010822</name>
</gene>
<dbReference type="PANTHER" id="PTHR13218">
    <property type="entry name" value="TRANSCRIPTION INITIATION FACTOR TFIID SUBUNIT 11-RELATED"/>
    <property type="match status" value="1"/>
</dbReference>
<keyword evidence="9" id="KW-1185">Reference proteome</keyword>
<feature type="compositionally biased region" description="Polar residues" evidence="6">
    <location>
        <begin position="1"/>
        <end position="10"/>
    </location>
</feature>
<feature type="compositionally biased region" description="Polar residues" evidence="6">
    <location>
        <begin position="79"/>
        <end position="121"/>
    </location>
</feature>
<feature type="domain" description="TAFII28-like protein" evidence="7">
    <location>
        <begin position="231"/>
        <end position="316"/>
    </location>
</feature>
<feature type="region of interest" description="Disordered" evidence="6">
    <location>
        <begin position="1"/>
        <end position="121"/>
    </location>
</feature>
<feature type="region of interest" description="Disordered" evidence="6">
    <location>
        <begin position="154"/>
        <end position="206"/>
    </location>
</feature>
<dbReference type="EMBL" id="JASNQZ010000014">
    <property type="protein sequence ID" value="KAL0948215.1"/>
    <property type="molecule type" value="Genomic_DNA"/>
</dbReference>
<keyword evidence="4" id="KW-0804">Transcription</keyword>
<evidence type="ECO:0000256" key="4">
    <source>
        <dbReference type="ARBA" id="ARBA00023163"/>
    </source>
</evidence>
<dbReference type="Gene3D" id="1.10.20.10">
    <property type="entry name" value="Histone, subunit A"/>
    <property type="match status" value="1"/>
</dbReference>
<evidence type="ECO:0000256" key="1">
    <source>
        <dbReference type="ARBA" id="ARBA00004123"/>
    </source>
</evidence>
<evidence type="ECO:0000313" key="9">
    <source>
        <dbReference type="Proteomes" id="UP001556367"/>
    </source>
</evidence>
<comment type="similarity">
    <text evidence="2">Belongs to the TAF11 family.</text>
</comment>
<sequence>MNSTFSVAPSTPTPGQRGRPPGTGAKRGRKPRGAAAGVGTNTPRPAPVEYAHVHWSLPENGAGSGAGSSTDATVLGPGQQAQVQLASAGTQRSTPGFSSASPRTGSMSLQQSLNAKQQPDTDALASLSQLTPQPINPAHMTSAAGLISFGELGGTDPLNPSSSGAAPTPSAAGVAPLTGILSLSGPNMLPPGGAKGEEEGEGDDELLPAMADDDYSAQLSWQSQSKDNLKVLMDNFSAGQYDRFEAYRRHALPKQGVRKVLQQTLGQQVSQPVAQVVAGFAKVFVGEIVEKGAKLLTPCIGMNDCPFQFTEINHAYSQLGLYKNGAATLVPYHQITCERRTGCIN</sequence>